<comment type="similarity">
    <text evidence="1 2">Belongs to the UPF0145 family.</text>
</comment>
<reference evidence="4" key="1">
    <citation type="submission" date="2016-10" db="EMBL/GenBank/DDBJ databases">
        <authorList>
            <person name="Varghese N."/>
            <person name="Submissions S."/>
        </authorList>
    </citation>
    <scope>NUCLEOTIDE SEQUENCE [LARGE SCALE GENOMIC DNA]</scope>
    <source>
        <strain evidence="4">CGMCC 1.12402</strain>
    </source>
</reference>
<dbReference type="InterPro" id="IPR035439">
    <property type="entry name" value="UPF0145_dom_sf"/>
</dbReference>
<dbReference type="InterPro" id="IPR002765">
    <property type="entry name" value="UPF0145_YbjQ-like"/>
</dbReference>
<dbReference type="SUPFAM" id="SSF117782">
    <property type="entry name" value="YbjQ-like"/>
    <property type="match status" value="1"/>
</dbReference>
<dbReference type="OrthoDB" id="9796448at2"/>
<evidence type="ECO:0000256" key="2">
    <source>
        <dbReference type="HAMAP-Rule" id="MF_00338"/>
    </source>
</evidence>
<protein>
    <recommendedName>
        <fullName evidence="2">UPF0145 protein SAMN05216290_3658</fullName>
    </recommendedName>
</protein>
<gene>
    <name evidence="3" type="ORF">SAMN05216290_3658</name>
</gene>
<keyword evidence="4" id="KW-1185">Reference proteome</keyword>
<dbReference type="PANTHER" id="PTHR34068:SF1">
    <property type="entry name" value="UPF0145 PROTEIN YBJQ"/>
    <property type="match status" value="1"/>
</dbReference>
<evidence type="ECO:0000256" key="1">
    <source>
        <dbReference type="ARBA" id="ARBA00010751"/>
    </source>
</evidence>
<dbReference type="Pfam" id="PF01906">
    <property type="entry name" value="YbjQ_1"/>
    <property type="match status" value="1"/>
</dbReference>
<dbReference type="HAMAP" id="MF_00338">
    <property type="entry name" value="UPF0145"/>
    <property type="match status" value="1"/>
</dbReference>
<dbReference type="Proteomes" id="UP000199437">
    <property type="component" value="Unassembled WGS sequence"/>
</dbReference>
<dbReference type="PANTHER" id="PTHR34068">
    <property type="entry name" value="UPF0145 PROTEIN YBJQ"/>
    <property type="match status" value="1"/>
</dbReference>
<dbReference type="RefSeq" id="WP_090260558.1">
    <property type="nucleotide sequence ID" value="NZ_FOIR01000004.1"/>
</dbReference>
<dbReference type="STRING" id="1267423.SAMN05216290_3658"/>
<proteinExistence type="inferred from homology"/>
<evidence type="ECO:0000313" key="3">
    <source>
        <dbReference type="EMBL" id="SEW40957.1"/>
    </source>
</evidence>
<dbReference type="Gene3D" id="3.30.110.70">
    <property type="entry name" value="Hypothetical protein apc22750. Chain B"/>
    <property type="match status" value="1"/>
</dbReference>
<accession>A0A1I0RIZ3</accession>
<organism evidence="3 4">
    <name type="scientific">Roseivirga pacifica</name>
    <dbReference type="NCBI Taxonomy" id="1267423"/>
    <lineage>
        <taxon>Bacteria</taxon>
        <taxon>Pseudomonadati</taxon>
        <taxon>Bacteroidota</taxon>
        <taxon>Cytophagia</taxon>
        <taxon>Cytophagales</taxon>
        <taxon>Roseivirgaceae</taxon>
        <taxon>Roseivirga</taxon>
    </lineage>
</organism>
<name>A0A1I0RIZ3_9BACT</name>
<sequence length="357" mass="40773">MKNLDVLVTTSSTIEGREIEEYYEPITSHLVIGMNFFKDLFSGLTDFFGGNSQSYQKTLDRINSEAIDQLKYKAKILGANCILDLRIDNDEISAQGKSMLMVTAIGMAAKLKTDNSEKSTNFNSKTSISDIAFNILKKKQLYLESAKNDSLAYIDETWRFLIENQLEEFSELVIEYFDKKSVSHMPDFESKMVEFFGHLPSEISKEKLYSNLIKEELSISTKNQILEIIKSNKLLDYNIVYSNLITSDFHQGILLMKTLKSEKSEYITNDLHALENIKKLIQEKYPIKVSFSEKKKGLTSKLTSIWGCECGKENNKDSMSCSKCSKDQRGIDSNTLVFDKLLEKISQDIAVLQEVFK</sequence>
<dbReference type="AlphaFoldDB" id="A0A1I0RIZ3"/>
<dbReference type="EMBL" id="FOIR01000004">
    <property type="protein sequence ID" value="SEW40957.1"/>
    <property type="molecule type" value="Genomic_DNA"/>
</dbReference>
<dbReference type="GeneID" id="99988328"/>
<evidence type="ECO:0000313" key="4">
    <source>
        <dbReference type="Proteomes" id="UP000199437"/>
    </source>
</evidence>